<dbReference type="AlphaFoldDB" id="A0A8X6L853"/>
<dbReference type="InterPro" id="IPR015048">
    <property type="entry name" value="DUF1899"/>
</dbReference>
<evidence type="ECO:0000256" key="1">
    <source>
        <dbReference type="ARBA" id="ARBA00009482"/>
    </source>
</evidence>
<dbReference type="SUPFAM" id="SSF50978">
    <property type="entry name" value="WD40 repeat-like"/>
    <property type="match status" value="1"/>
</dbReference>
<keyword evidence="11" id="KW-1185">Reference proteome</keyword>
<feature type="repeat" description="WD" evidence="6">
    <location>
        <begin position="92"/>
        <end position="124"/>
    </location>
</feature>
<evidence type="ECO:0000256" key="4">
    <source>
        <dbReference type="ARBA" id="ARBA00023054"/>
    </source>
</evidence>
<comment type="similarity">
    <text evidence="1 7">Belongs to the WD repeat coronin family.</text>
</comment>
<feature type="domain" description="DUF1899" evidence="9">
    <location>
        <begin position="19"/>
        <end position="83"/>
    </location>
</feature>
<feature type="repeat" description="WD" evidence="6">
    <location>
        <begin position="186"/>
        <end position="227"/>
    </location>
</feature>
<name>A0A8X6L853_TRICU</name>
<dbReference type="FunFam" id="2.130.10.10:FF:000502">
    <property type="entry name" value="Coronin"/>
    <property type="match status" value="1"/>
</dbReference>
<evidence type="ECO:0000256" key="7">
    <source>
        <dbReference type="RuleBase" id="RU280818"/>
    </source>
</evidence>
<dbReference type="InterPro" id="IPR001680">
    <property type="entry name" value="WD40_rpt"/>
</dbReference>
<evidence type="ECO:0000313" key="10">
    <source>
        <dbReference type="EMBL" id="GFR01226.1"/>
    </source>
</evidence>
<dbReference type="PANTHER" id="PTHR10856:SF44">
    <property type="entry name" value="CORONIN"/>
    <property type="match status" value="1"/>
</dbReference>
<sequence length="582" mass="65626">MKMIDINSLNKTEEKLPFRGIRSSKFRHVFGCAAKKDKCFDCVKITKNAHDSSFCAVNPKFIAIATESAGGGSFLVIPIEKTGRVDVTAGRVTGHHGPVLDLQWNPFNDNIIASSSDDCTIKIWYIPDEGLKKSNMNQPILDLSGHKRRVGYILWHPTAENILFSVGFDYTIMVWNIGEGTLVNSINCHPDTIHSLSFNRDGSLIATTCKDKKLRVIDARNGTILQEGICHQGSKASKVVFLGDSGRLFTTGFSRFSDRQWAVWSQHNLEAPLRIENIDSSSGVLFPFYDHDTKMVYVAGKGDGNIRYYEIVSEPPYCHYLNQFLTGFPQRGLGFMPKRGLDVSRCEVFRFYKLHAVKPLCEPISMIVPRKSEQFQEDIFPDTAAPTPSLTAKEWLSGKNRSPILISLKTGAGARTNKPVLYNPERQYLVTADRNNEQKFIFIAEGNKVDYRELLHLNGNNNVVKDNRTLDNVNHNMVAPQTKKFPWSEELSPPSPPENVKTGVVSHHTLPIATFVTIQDNESSSDHEDSSLELSSNEELVETCKRLTTQVKDLKNKLQAKDERIKELEEKLHLLQKEKEKN</sequence>
<accession>A0A8X6L853</accession>
<dbReference type="GO" id="GO:0051015">
    <property type="term" value="F:actin filament binding"/>
    <property type="evidence" value="ECO:0007669"/>
    <property type="project" value="TreeGrafter"/>
</dbReference>
<dbReference type="Pfam" id="PF16300">
    <property type="entry name" value="WD40_4"/>
    <property type="match status" value="1"/>
</dbReference>
<keyword evidence="5" id="KW-0009">Actin-binding</keyword>
<dbReference type="Pfam" id="PF00400">
    <property type="entry name" value="WD40"/>
    <property type="match status" value="3"/>
</dbReference>
<protein>
    <recommendedName>
        <fullName evidence="7">Coronin</fullName>
    </recommendedName>
</protein>
<feature type="repeat" description="WD" evidence="6">
    <location>
        <begin position="143"/>
        <end position="185"/>
    </location>
</feature>
<evidence type="ECO:0000256" key="5">
    <source>
        <dbReference type="ARBA" id="ARBA00023203"/>
    </source>
</evidence>
<reference evidence="10" key="1">
    <citation type="submission" date="2020-07" db="EMBL/GenBank/DDBJ databases">
        <title>Multicomponent nature underlies the extraordinary mechanical properties of spider dragline silk.</title>
        <authorList>
            <person name="Kono N."/>
            <person name="Nakamura H."/>
            <person name="Mori M."/>
            <person name="Yoshida Y."/>
            <person name="Ohtoshi R."/>
            <person name="Malay A.D."/>
            <person name="Moran D.A.P."/>
            <person name="Tomita M."/>
            <person name="Numata K."/>
            <person name="Arakawa K."/>
        </authorList>
    </citation>
    <scope>NUCLEOTIDE SEQUENCE</scope>
</reference>
<dbReference type="SMART" id="SM01166">
    <property type="entry name" value="DUF1899"/>
    <property type="match status" value="1"/>
</dbReference>
<dbReference type="PROSITE" id="PS00678">
    <property type="entry name" value="WD_REPEATS_1"/>
    <property type="match status" value="1"/>
</dbReference>
<dbReference type="Pfam" id="PF08953">
    <property type="entry name" value="DUF1899"/>
    <property type="match status" value="1"/>
</dbReference>
<dbReference type="SMART" id="SM00320">
    <property type="entry name" value="WD40"/>
    <property type="match status" value="3"/>
</dbReference>
<keyword evidence="2 6" id="KW-0853">WD repeat</keyword>
<evidence type="ECO:0000259" key="9">
    <source>
        <dbReference type="SMART" id="SM01166"/>
    </source>
</evidence>
<dbReference type="OrthoDB" id="1850764at2759"/>
<evidence type="ECO:0000313" key="11">
    <source>
        <dbReference type="Proteomes" id="UP000887116"/>
    </source>
</evidence>
<dbReference type="SMART" id="SM01167">
    <property type="entry name" value="DUF1900"/>
    <property type="match status" value="1"/>
</dbReference>
<gene>
    <name evidence="10" type="primary">CORO2A</name>
    <name evidence="10" type="ORF">TNCT_657821</name>
</gene>
<evidence type="ECO:0000256" key="2">
    <source>
        <dbReference type="ARBA" id="ARBA00022574"/>
    </source>
</evidence>
<dbReference type="InterPro" id="IPR015505">
    <property type="entry name" value="Coronin"/>
</dbReference>
<evidence type="ECO:0000256" key="8">
    <source>
        <dbReference type="SAM" id="MobiDB-lite"/>
    </source>
</evidence>
<evidence type="ECO:0000256" key="3">
    <source>
        <dbReference type="ARBA" id="ARBA00022737"/>
    </source>
</evidence>
<organism evidence="10 11">
    <name type="scientific">Trichonephila clavata</name>
    <name type="common">Joro spider</name>
    <name type="synonym">Nephila clavata</name>
    <dbReference type="NCBI Taxonomy" id="2740835"/>
    <lineage>
        <taxon>Eukaryota</taxon>
        <taxon>Metazoa</taxon>
        <taxon>Ecdysozoa</taxon>
        <taxon>Arthropoda</taxon>
        <taxon>Chelicerata</taxon>
        <taxon>Arachnida</taxon>
        <taxon>Araneae</taxon>
        <taxon>Araneomorphae</taxon>
        <taxon>Entelegynae</taxon>
        <taxon>Araneoidea</taxon>
        <taxon>Nephilidae</taxon>
        <taxon>Trichonephila</taxon>
    </lineage>
</organism>
<dbReference type="Gene3D" id="2.130.10.10">
    <property type="entry name" value="YVTN repeat-like/Quinoprotein amine dehydrogenase"/>
    <property type="match status" value="1"/>
</dbReference>
<dbReference type="EMBL" id="BMAO01025215">
    <property type="protein sequence ID" value="GFR01226.1"/>
    <property type="molecule type" value="Genomic_DNA"/>
</dbReference>
<dbReference type="PROSITE" id="PS50294">
    <property type="entry name" value="WD_REPEATS_REGION"/>
    <property type="match status" value="2"/>
</dbReference>
<dbReference type="PANTHER" id="PTHR10856">
    <property type="entry name" value="CORONIN"/>
    <property type="match status" value="1"/>
</dbReference>
<dbReference type="InterPro" id="IPR036322">
    <property type="entry name" value="WD40_repeat_dom_sf"/>
</dbReference>
<feature type="region of interest" description="Disordered" evidence="8">
    <location>
        <begin position="520"/>
        <end position="539"/>
    </location>
</feature>
<keyword evidence="3 7" id="KW-0677">Repeat</keyword>
<proteinExistence type="inferred from homology"/>
<comment type="caution">
    <text evidence="10">The sequence shown here is derived from an EMBL/GenBank/DDBJ whole genome shotgun (WGS) entry which is preliminary data.</text>
</comment>
<dbReference type="InterPro" id="IPR015943">
    <property type="entry name" value="WD40/YVTN_repeat-like_dom_sf"/>
</dbReference>
<keyword evidence="4" id="KW-0175">Coiled coil</keyword>
<dbReference type="PROSITE" id="PS50082">
    <property type="entry name" value="WD_REPEATS_2"/>
    <property type="match status" value="3"/>
</dbReference>
<dbReference type="Proteomes" id="UP000887116">
    <property type="component" value="Unassembled WGS sequence"/>
</dbReference>
<evidence type="ECO:0000256" key="6">
    <source>
        <dbReference type="PROSITE-ProRule" id="PRU00221"/>
    </source>
</evidence>
<dbReference type="InterPro" id="IPR019775">
    <property type="entry name" value="WD40_repeat_CS"/>
</dbReference>